<comment type="caution">
    <text evidence="6">The sequence shown here is derived from an EMBL/GenBank/DDBJ whole genome shotgun (WGS) entry which is preliminary data.</text>
</comment>
<protein>
    <submittedName>
        <fullName evidence="6">Bacterial regulatory protein, LysR</fullName>
    </submittedName>
</protein>
<dbReference type="PANTHER" id="PTHR30126">
    <property type="entry name" value="HTH-TYPE TRANSCRIPTIONAL REGULATOR"/>
    <property type="match status" value="1"/>
</dbReference>
<dbReference type="FunFam" id="1.10.10.10:FF:000001">
    <property type="entry name" value="LysR family transcriptional regulator"/>
    <property type="match status" value="1"/>
</dbReference>
<dbReference type="SUPFAM" id="SSF46785">
    <property type="entry name" value="Winged helix' DNA-binding domain"/>
    <property type="match status" value="1"/>
</dbReference>
<reference evidence="6 7" key="1">
    <citation type="journal article" date="2013" name="ISME J.">
        <title>Comparative genomics of pathogenic lineages of Vibrio nigripulchritudo identifies virulence-associated traits.</title>
        <authorList>
            <person name="Goudenege D."/>
            <person name="Labreuche Y."/>
            <person name="Krin E."/>
            <person name="Ansquer D."/>
            <person name="Mangenot S."/>
            <person name="Calteau A."/>
            <person name="Medigue C."/>
            <person name="Mazel D."/>
            <person name="Polz M.F."/>
            <person name="Le Roux F."/>
        </authorList>
    </citation>
    <scope>NUCLEOTIDE SEQUENCE [LARGE SCALE GENOMIC DNA]</scope>
    <source>
        <strain evidence="6 7">SOn1</strain>
    </source>
</reference>
<comment type="similarity">
    <text evidence="1">Belongs to the LysR transcriptional regulatory family.</text>
</comment>
<dbReference type="EMBL" id="CAOF01000086">
    <property type="protein sequence ID" value="CCO46411.1"/>
    <property type="molecule type" value="Genomic_DNA"/>
</dbReference>
<evidence type="ECO:0000313" key="6">
    <source>
        <dbReference type="EMBL" id="CCO46411.1"/>
    </source>
</evidence>
<dbReference type="Pfam" id="PF03466">
    <property type="entry name" value="LysR_substrate"/>
    <property type="match status" value="1"/>
</dbReference>
<dbReference type="InterPro" id="IPR036390">
    <property type="entry name" value="WH_DNA-bd_sf"/>
</dbReference>
<accession>A0AAV2VNZ0</accession>
<dbReference type="Proteomes" id="UP000018211">
    <property type="component" value="Unassembled WGS sequence"/>
</dbReference>
<name>A0AAV2VNZ0_9VIBR</name>
<dbReference type="Gene3D" id="3.40.190.10">
    <property type="entry name" value="Periplasmic binding protein-like II"/>
    <property type="match status" value="2"/>
</dbReference>
<dbReference type="InterPro" id="IPR036388">
    <property type="entry name" value="WH-like_DNA-bd_sf"/>
</dbReference>
<evidence type="ECO:0000256" key="2">
    <source>
        <dbReference type="ARBA" id="ARBA00023015"/>
    </source>
</evidence>
<dbReference type="PROSITE" id="PS50931">
    <property type="entry name" value="HTH_LYSR"/>
    <property type="match status" value="1"/>
</dbReference>
<keyword evidence="2" id="KW-0805">Transcription regulation</keyword>
<proteinExistence type="inferred from homology"/>
<dbReference type="InterPro" id="IPR005119">
    <property type="entry name" value="LysR_subst-bd"/>
</dbReference>
<dbReference type="Pfam" id="PF00126">
    <property type="entry name" value="HTH_1"/>
    <property type="match status" value="1"/>
</dbReference>
<dbReference type="GO" id="GO:0003700">
    <property type="term" value="F:DNA-binding transcription factor activity"/>
    <property type="evidence" value="ECO:0007669"/>
    <property type="project" value="InterPro"/>
</dbReference>
<feature type="domain" description="HTH lysR-type" evidence="5">
    <location>
        <begin position="24"/>
        <end position="81"/>
    </location>
</feature>
<gene>
    <name evidence="6" type="ORF">VIBNISOn1_1760031</name>
</gene>
<dbReference type="InterPro" id="IPR000847">
    <property type="entry name" value="LysR_HTH_N"/>
</dbReference>
<evidence type="ECO:0000259" key="5">
    <source>
        <dbReference type="PROSITE" id="PS50931"/>
    </source>
</evidence>
<organism evidence="6 7">
    <name type="scientific">Vibrio nigripulchritudo SOn1</name>
    <dbReference type="NCBI Taxonomy" id="1238450"/>
    <lineage>
        <taxon>Bacteria</taxon>
        <taxon>Pseudomonadati</taxon>
        <taxon>Pseudomonadota</taxon>
        <taxon>Gammaproteobacteria</taxon>
        <taxon>Vibrionales</taxon>
        <taxon>Vibrionaceae</taxon>
        <taxon>Vibrio</taxon>
    </lineage>
</organism>
<dbReference type="Gene3D" id="1.10.10.10">
    <property type="entry name" value="Winged helix-like DNA-binding domain superfamily/Winged helix DNA-binding domain"/>
    <property type="match status" value="1"/>
</dbReference>
<dbReference type="PRINTS" id="PR00039">
    <property type="entry name" value="HTHLYSR"/>
</dbReference>
<evidence type="ECO:0000256" key="1">
    <source>
        <dbReference type="ARBA" id="ARBA00009437"/>
    </source>
</evidence>
<evidence type="ECO:0000313" key="7">
    <source>
        <dbReference type="Proteomes" id="UP000018211"/>
    </source>
</evidence>
<evidence type="ECO:0000256" key="4">
    <source>
        <dbReference type="ARBA" id="ARBA00023163"/>
    </source>
</evidence>
<keyword evidence="4" id="KW-0804">Transcription</keyword>
<dbReference type="PANTHER" id="PTHR30126:SF2">
    <property type="entry name" value="HTH-TYPE TRANSCRIPTIONAL REGULATOR YJIE"/>
    <property type="match status" value="1"/>
</dbReference>
<dbReference type="GO" id="GO:0000976">
    <property type="term" value="F:transcription cis-regulatory region binding"/>
    <property type="evidence" value="ECO:0007669"/>
    <property type="project" value="TreeGrafter"/>
</dbReference>
<evidence type="ECO:0000256" key="3">
    <source>
        <dbReference type="ARBA" id="ARBA00023125"/>
    </source>
</evidence>
<dbReference type="AlphaFoldDB" id="A0AAV2VNZ0"/>
<dbReference type="SUPFAM" id="SSF53850">
    <property type="entry name" value="Periplasmic binding protein-like II"/>
    <property type="match status" value="1"/>
</dbReference>
<sequence>MRLINANILNIMQETHNVVSLMNIESKWLEDFLTLAECRSFSKAAQQRNMTQPAFSRRIQSLEDALGVQLIDRSKVPIDLTPSGSVFRTSARNLLSQMTDSVDQLKGISRLEGNVVKIAGAHSLASSLIPQIHRLESGRNAKPVLSVESIDVDRAIEALQQGECDVLLAFDDERLRLPPYMSLKVGDAKLLPVSACDEQGNPIFSLSDEEPTPYLAYSINSYMGRQVEKVRANINLHVVFTSSMTDLLKIHVLDGAGIAWLPDYAIQQEIKENKLTVLDSESLALPISFYAYRYQARLHKAGEQIWQGLRQLAE</sequence>
<keyword evidence="3" id="KW-0238">DNA-binding</keyword>